<evidence type="ECO:0000313" key="2">
    <source>
        <dbReference type="EMBL" id="RNA00744.1"/>
    </source>
</evidence>
<keyword evidence="1" id="KW-0472">Membrane</keyword>
<gene>
    <name evidence="2" type="ORF">BpHYR1_019157</name>
</gene>
<dbReference type="AlphaFoldDB" id="A0A3M7PP32"/>
<name>A0A3M7PP32_BRAPC</name>
<evidence type="ECO:0000313" key="3">
    <source>
        <dbReference type="Proteomes" id="UP000276133"/>
    </source>
</evidence>
<organism evidence="2 3">
    <name type="scientific">Brachionus plicatilis</name>
    <name type="common">Marine rotifer</name>
    <name type="synonym">Brachionus muelleri</name>
    <dbReference type="NCBI Taxonomy" id="10195"/>
    <lineage>
        <taxon>Eukaryota</taxon>
        <taxon>Metazoa</taxon>
        <taxon>Spiralia</taxon>
        <taxon>Gnathifera</taxon>
        <taxon>Rotifera</taxon>
        <taxon>Eurotatoria</taxon>
        <taxon>Monogononta</taxon>
        <taxon>Pseudotrocha</taxon>
        <taxon>Ploima</taxon>
        <taxon>Brachionidae</taxon>
        <taxon>Brachionus</taxon>
    </lineage>
</organism>
<sequence length="194" mass="22565">MAPNFNSNFLLKNESHQPMEQACLNSIIKQYFYSISSNFGEIRLIYTIPALGVNIIYATMNLFLLKRIIFKKASNIQLHRDRKNLVILSKFLNFSILSNLAAISWILNVVQKHIINAKIILFIFICCEEQMCRSDELGNTSIELTLVLFKKIEGYRFNLFYPFEPHKINRGAKRGILKFRIKKTRSNISLQNAN</sequence>
<feature type="transmembrane region" description="Helical" evidence="1">
    <location>
        <begin position="44"/>
        <end position="64"/>
    </location>
</feature>
<keyword evidence="1" id="KW-0812">Transmembrane</keyword>
<accession>A0A3M7PP32</accession>
<proteinExistence type="predicted"/>
<comment type="caution">
    <text evidence="2">The sequence shown here is derived from an EMBL/GenBank/DDBJ whole genome shotgun (WGS) entry which is preliminary data.</text>
</comment>
<reference evidence="2 3" key="1">
    <citation type="journal article" date="2018" name="Sci. Rep.">
        <title>Genomic signatures of local adaptation to the degree of environmental predictability in rotifers.</title>
        <authorList>
            <person name="Franch-Gras L."/>
            <person name="Hahn C."/>
            <person name="Garcia-Roger E.M."/>
            <person name="Carmona M.J."/>
            <person name="Serra M."/>
            <person name="Gomez A."/>
        </authorList>
    </citation>
    <scope>NUCLEOTIDE SEQUENCE [LARGE SCALE GENOMIC DNA]</scope>
    <source>
        <strain evidence="2">HYR1</strain>
    </source>
</reference>
<feature type="transmembrane region" description="Helical" evidence="1">
    <location>
        <begin position="85"/>
        <end position="107"/>
    </location>
</feature>
<protein>
    <submittedName>
        <fullName evidence="2">Uncharacterized protein</fullName>
    </submittedName>
</protein>
<dbReference type="EMBL" id="REGN01009619">
    <property type="protein sequence ID" value="RNA00744.1"/>
    <property type="molecule type" value="Genomic_DNA"/>
</dbReference>
<keyword evidence="1" id="KW-1133">Transmembrane helix</keyword>
<dbReference type="Proteomes" id="UP000276133">
    <property type="component" value="Unassembled WGS sequence"/>
</dbReference>
<keyword evidence="3" id="KW-1185">Reference proteome</keyword>
<evidence type="ECO:0000256" key="1">
    <source>
        <dbReference type="SAM" id="Phobius"/>
    </source>
</evidence>